<dbReference type="PANTHER" id="PTHR46313:SF1">
    <property type="entry name" value="FAD_NAD(P)-BINDING OXIDOREDUCTASE FAMILY PROTEIN"/>
    <property type="match status" value="1"/>
</dbReference>
<dbReference type="KEGG" id="syw:SYNW0761"/>
<dbReference type="InterPro" id="IPR002937">
    <property type="entry name" value="Amino_oxidase"/>
</dbReference>
<evidence type="ECO:0000313" key="2">
    <source>
        <dbReference type="EMBL" id="CAE07276.1"/>
    </source>
</evidence>
<dbReference type="EMBL" id="BX569691">
    <property type="protein sequence ID" value="CAE07276.1"/>
    <property type="molecule type" value="Genomic_DNA"/>
</dbReference>
<name>Q7U863_PARMW</name>
<dbReference type="GO" id="GO:0016116">
    <property type="term" value="P:carotenoid metabolic process"/>
    <property type="evidence" value="ECO:0007669"/>
    <property type="project" value="InterPro"/>
</dbReference>
<reference evidence="2 3" key="1">
    <citation type="journal article" date="2003" name="Nature">
        <title>The genome of a motile marine Synechococcus.</title>
        <authorList>
            <person name="Palenik B."/>
            <person name="Brahamsha B."/>
            <person name="Larimer F."/>
            <person name="Land M."/>
            <person name="Hauser L."/>
            <person name="Chain P."/>
            <person name="Lamerdin J."/>
            <person name="Regala W."/>
            <person name="Allen E.A."/>
            <person name="McCarren J."/>
            <person name="Paulsen I."/>
            <person name="Dufresne A."/>
            <person name="Partensky F."/>
            <person name="Webb E."/>
            <person name="Waterbury J."/>
        </authorList>
    </citation>
    <scope>NUCLEOTIDE SEQUENCE [LARGE SCALE GENOMIC DNA]</scope>
    <source>
        <strain evidence="2 3">WH8102</strain>
    </source>
</reference>
<dbReference type="Gene3D" id="3.50.50.60">
    <property type="entry name" value="FAD/NAD(P)-binding domain"/>
    <property type="match status" value="2"/>
</dbReference>
<sequence length="510" mass="55088">MKDRVDVVVIGSGIGGLCCAALCARAGREVLVLEAHTQPGGAAHGFQRQGYQFESGPSLWSGLARWPSGNPLAQILRALDQPLKVIPYNSWDVLLPEGELRIPVGAAGFEQVVRDLRGTAAVEEWRRFGEVLRPIAAAANALPLLTLRPGLDAMAQLLERGPRLVKHLPAMRHLSGAFGPLVDRHLKDDFLRHWVDLLCFLISGMPMGDTNAAAMATLFGEWFEPEACLDYPVGGSAAVVDALVQGLQRHGGELRTAARVERILMDGSRSVGVQLSNGELIRADQIVSNADIWSTLKLLPQDVAVGWQRDRAETPACHGFLHLHLGFDASGLDDLPIHTVWVDDWQRGIAAERNAVVLSFPSVLDPAMAPPGQHVLHGYTPASEPWSLWADLTRGSEAYQALKTERCSVFWRVLERRIPDIRDRCNVVLEGTPLTHGHYLNVHCGSYGPALSAAEGLFPGVTTPLDGLWLCGASTFPGIGIPPVAASGALAAHGIVGRQAQRQLLQELGL</sequence>
<dbReference type="PANTHER" id="PTHR46313">
    <property type="match status" value="1"/>
</dbReference>
<dbReference type="SUPFAM" id="SSF51905">
    <property type="entry name" value="FAD/NAD(P)-binding domain"/>
    <property type="match status" value="1"/>
</dbReference>
<evidence type="ECO:0000313" key="3">
    <source>
        <dbReference type="Proteomes" id="UP000001422"/>
    </source>
</evidence>
<gene>
    <name evidence="2" type="ordered locus">SYNW0761</name>
</gene>
<dbReference type="RefSeq" id="WP_011127626.1">
    <property type="nucleotide sequence ID" value="NC_005070.1"/>
</dbReference>
<dbReference type="GO" id="GO:0016491">
    <property type="term" value="F:oxidoreductase activity"/>
    <property type="evidence" value="ECO:0007669"/>
    <property type="project" value="InterPro"/>
</dbReference>
<feature type="domain" description="Amine oxidase" evidence="1">
    <location>
        <begin position="14"/>
        <end position="493"/>
    </location>
</feature>
<dbReference type="Proteomes" id="UP000001422">
    <property type="component" value="Chromosome"/>
</dbReference>
<dbReference type="AlphaFoldDB" id="Q7U863"/>
<dbReference type="InterPro" id="IPR045892">
    <property type="entry name" value="CrtISO-like"/>
</dbReference>
<dbReference type="eggNOG" id="COG1233">
    <property type="taxonomic scope" value="Bacteria"/>
</dbReference>
<proteinExistence type="predicted"/>
<dbReference type="InterPro" id="IPR036188">
    <property type="entry name" value="FAD/NAD-bd_sf"/>
</dbReference>
<protein>
    <recommendedName>
        <fullName evidence="1">Amine oxidase domain-containing protein</fullName>
    </recommendedName>
</protein>
<accession>Q7U863</accession>
<dbReference type="STRING" id="84588.SYNW0761"/>
<evidence type="ECO:0000259" key="1">
    <source>
        <dbReference type="Pfam" id="PF01593"/>
    </source>
</evidence>
<keyword evidence="3" id="KW-1185">Reference proteome</keyword>
<organism evidence="2 3">
    <name type="scientific">Parasynechococcus marenigrum (strain WH8102)</name>
    <dbReference type="NCBI Taxonomy" id="84588"/>
    <lineage>
        <taxon>Bacteria</taxon>
        <taxon>Bacillati</taxon>
        <taxon>Cyanobacteriota</taxon>
        <taxon>Cyanophyceae</taxon>
        <taxon>Synechococcales</taxon>
        <taxon>Prochlorococcaceae</taxon>
        <taxon>Parasynechococcus</taxon>
        <taxon>Parasynechococcus marenigrum</taxon>
    </lineage>
</organism>
<dbReference type="Pfam" id="PF01593">
    <property type="entry name" value="Amino_oxidase"/>
    <property type="match status" value="1"/>
</dbReference>
<dbReference type="HOGENOM" id="CLU_019722_4_0_3"/>